<protein>
    <submittedName>
        <fullName evidence="2">Uncharacterized protein</fullName>
    </submittedName>
</protein>
<organism evidence="2 3">
    <name type="scientific">Bifidobacterium crudilactis</name>
    <dbReference type="NCBI Taxonomy" id="327277"/>
    <lineage>
        <taxon>Bacteria</taxon>
        <taxon>Bacillati</taxon>
        <taxon>Actinomycetota</taxon>
        <taxon>Actinomycetes</taxon>
        <taxon>Bifidobacteriales</taxon>
        <taxon>Bifidobacteriaceae</taxon>
        <taxon>Bifidobacterium</taxon>
    </lineage>
</organism>
<dbReference type="EMBL" id="JAAXZR010000019">
    <property type="protein sequence ID" value="NLT79604.1"/>
    <property type="molecule type" value="Genomic_DNA"/>
</dbReference>
<reference evidence="2" key="1">
    <citation type="journal article" date="2020" name="Biotechnol. Biofuels">
        <title>New insights from the biogas microbiome by comprehensive genome-resolved metagenomics of nearly 1600 species originating from multiple anaerobic digesters.</title>
        <authorList>
            <person name="Campanaro S."/>
            <person name="Treu L."/>
            <person name="Rodriguez-R L.M."/>
            <person name="Kovalovszki A."/>
            <person name="Ziels R.M."/>
            <person name="Maus I."/>
            <person name="Zhu X."/>
            <person name="Kougias P.G."/>
            <person name="Basile A."/>
            <person name="Luo G."/>
            <person name="Schluter A."/>
            <person name="Konstantinidis K.T."/>
            <person name="Angelidaki I."/>
        </authorList>
    </citation>
    <scope>NUCLEOTIDE SEQUENCE</scope>
    <source>
        <strain evidence="2">AS01afH2WH_6</strain>
    </source>
</reference>
<sequence length="202" mass="22780">MMAFMLLIVIMLGLAILGETVLVLFASFVDRYMGRKFIEVTWIYGPDGSRYLHSIRFFVRKASDEGFRSGNKGAARESKRSESQVNGQSTSEDDSVRHSAEADRHAEDGRWGIEQKPVGGKSSLGRSDAENSKPPKSPADEGRREHETERKSVSSTSRRRRPKSFKPMSHEDFKEALIQRALESGFYGELELEDDDSNESKD</sequence>
<evidence type="ECO:0000256" key="1">
    <source>
        <dbReference type="SAM" id="MobiDB-lite"/>
    </source>
</evidence>
<comment type="caution">
    <text evidence="2">The sequence shown here is derived from an EMBL/GenBank/DDBJ whole genome shotgun (WGS) entry which is preliminary data.</text>
</comment>
<feature type="compositionally biased region" description="Basic and acidic residues" evidence="1">
    <location>
        <begin position="127"/>
        <end position="152"/>
    </location>
</feature>
<feature type="compositionally biased region" description="Basic and acidic residues" evidence="1">
    <location>
        <begin position="94"/>
        <end position="113"/>
    </location>
</feature>
<proteinExistence type="predicted"/>
<dbReference type="Proteomes" id="UP000767327">
    <property type="component" value="Unassembled WGS sequence"/>
</dbReference>
<dbReference type="AlphaFoldDB" id="A0A971CYS3"/>
<accession>A0A971CYS3</accession>
<feature type="region of interest" description="Disordered" evidence="1">
    <location>
        <begin position="66"/>
        <end position="173"/>
    </location>
</feature>
<evidence type="ECO:0000313" key="3">
    <source>
        <dbReference type="Proteomes" id="UP000767327"/>
    </source>
</evidence>
<gene>
    <name evidence="2" type="ORF">GXW98_04885</name>
</gene>
<evidence type="ECO:0000313" key="2">
    <source>
        <dbReference type="EMBL" id="NLT79604.1"/>
    </source>
</evidence>
<reference evidence="2" key="2">
    <citation type="submission" date="2020-01" db="EMBL/GenBank/DDBJ databases">
        <authorList>
            <person name="Campanaro S."/>
        </authorList>
    </citation>
    <scope>NUCLEOTIDE SEQUENCE</scope>
    <source>
        <strain evidence="2">AS01afH2WH_6</strain>
    </source>
</reference>
<name>A0A971CYS3_9BIFI</name>
<dbReference type="RefSeq" id="WP_273173500.1">
    <property type="nucleotide sequence ID" value="NZ_JAAXZR010000019.1"/>
</dbReference>